<proteinExistence type="inferred from homology"/>
<protein>
    <submittedName>
        <fullName evidence="7">MBL fold metallo-hydrolase</fullName>
    </submittedName>
</protein>
<dbReference type="OrthoDB" id="9773738at2"/>
<dbReference type="InterPro" id="IPR006311">
    <property type="entry name" value="TAT_signal"/>
</dbReference>
<evidence type="ECO:0000256" key="1">
    <source>
        <dbReference type="ARBA" id="ARBA00007749"/>
    </source>
</evidence>
<evidence type="ECO:0000313" key="8">
    <source>
        <dbReference type="Proteomes" id="UP000436483"/>
    </source>
</evidence>
<dbReference type="PANTHER" id="PTHR42978">
    <property type="entry name" value="QUORUM-QUENCHING LACTONASE YTNP-RELATED-RELATED"/>
    <property type="match status" value="1"/>
</dbReference>
<dbReference type="PANTHER" id="PTHR42978:SF6">
    <property type="entry name" value="QUORUM-QUENCHING LACTONASE YTNP-RELATED"/>
    <property type="match status" value="1"/>
</dbReference>
<keyword evidence="5" id="KW-0732">Signal</keyword>
<dbReference type="InterPro" id="IPR051013">
    <property type="entry name" value="MBL_superfamily_lactonases"/>
</dbReference>
<organism evidence="7 8">
    <name type="scientific">Microvirga makkahensis</name>
    <dbReference type="NCBI Taxonomy" id="1128670"/>
    <lineage>
        <taxon>Bacteria</taxon>
        <taxon>Pseudomonadati</taxon>
        <taxon>Pseudomonadota</taxon>
        <taxon>Alphaproteobacteria</taxon>
        <taxon>Hyphomicrobiales</taxon>
        <taxon>Methylobacteriaceae</taxon>
        <taxon>Microvirga</taxon>
    </lineage>
</organism>
<comment type="similarity">
    <text evidence="1">Belongs to the metallo-beta-lactamase superfamily.</text>
</comment>
<dbReference type="PROSITE" id="PS51318">
    <property type="entry name" value="TAT"/>
    <property type="match status" value="1"/>
</dbReference>
<dbReference type="InterPro" id="IPR036866">
    <property type="entry name" value="RibonucZ/Hydroxyglut_hydro"/>
</dbReference>
<dbReference type="InterPro" id="IPR001279">
    <property type="entry name" value="Metallo-B-lactamas"/>
</dbReference>
<dbReference type="GO" id="GO:0016787">
    <property type="term" value="F:hydrolase activity"/>
    <property type="evidence" value="ECO:0007669"/>
    <property type="project" value="UniProtKB-KW"/>
</dbReference>
<dbReference type="SMART" id="SM00849">
    <property type="entry name" value="Lactamase_B"/>
    <property type="match status" value="1"/>
</dbReference>
<reference evidence="7 8" key="1">
    <citation type="submission" date="2019-12" db="EMBL/GenBank/DDBJ databases">
        <authorList>
            <person name="Yuan C.-G."/>
        </authorList>
    </citation>
    <scope>NUCLEOTIDE SEQUENCE [LARGE SCALE GENOMIC DNA]</scope>
    <source>
        <strain evidence="7 8">KCTC 23863</strain>
    </source>
</reference>
<evidence type="ECO:0000313" key="7">
    <source>
        <dbReference type="EMBL" id="MXQ09922.1"/>
    </source>
</evidence>
<gene>
    <name evidence="7" type="ORF">GR328_00315</name>
</gene>
<comment type="caution">
    <text evidence="7">The sequence shown here is derived from an EMBL/GenBank/DDBJ whole genome shotgun (WGS) entry which is preliminary data.</text>
</comment>
<evidence type="ECO:0000256" key="2">
    <source>
        <dbReference type="ARBA" id="ARBA00022723"/>
    </source>
</evidence>
<keyword evidence="8" id="KW-1185">Reference proteome</keyword>
<dbReference type="RefSeq" id="WP_160882546.1">
    <property type="nucleotide sequence ID" value="NZ_WURB01000001.1"/>
</dbReference>
<dbReference type="SUPFAM" id="SSF56281">
    <property type="entry name" value="Metallo-hydrolase/oxidoreductase"/>
    <property type="match status" value="1"/>
</dbReference>
<feature type="signal peptide" evidence="5">
    <location>
        <begin position="1"/>
        <end position="26"/>
    </location>
</feature>
<feature type="domain" description="Metallo-beta-lactamase" evidence="6">
    <location>
        <begin position="100"/>
        <end position="305"/>
    </location>
</feature>
<name>A0A7X3MMW1_9HYPH</name>
<sequence>MTITRRGILAGTALAAAPLGGITALAQTHTATPSASASPTTTGSRQAPGFYRYKVGDIEVTAINDGFARRPLEGFVRNAELKDVQAAMQEAFLPVDALPITFNTLVLSQGDRLTLIDSGNGDMGAPTAGRWMENFRAAGFDPGQVDTVVISHFHGDHINGLRLKDGTAVFPNAEVMVPEAEWAFWMDDARMNQAPEGMKGAYQNVRRVFGPIAKDVKRYGMDKEIAPSLTSIAAHGHTPGHTAYMLSSGSDRLMIMSDVTNHPALFVRHPDWSAIFDMDADQARATRRRMLDMAASERTQVAFYHAPFPATGHIAKEGNGYRFVPAQWSSQD</sequence>
<dbReference type="EMBL" id="WURB01000001">
    <property type="protein sequence ID" value="MXQ09922.1"/>
    <property type="molecule type" value="Genomic_DNA"/>
</dbReference>
<feature type="chain" id="PRO_5031465493" evidence="5">
    <location>
        <begin position="27"/>
        <end position="332"/>
    </location>
</feature>
<evidence type="ECO:0000256" key="3">
    <source>
        <dbReference type="ARBA" id="ARBA00022801"/>
    </source>
</evidence>
<keyword evidence="3 7" id="KW-0378">Hydrolase</keyword>
<accession>A0A7X3MMW1</accession>
<evidence type="ECO:0000256" key="4">
    <source>
        <dbReference type="ARBA" id="ARBA00022833"/>
    </source>
</evidence>
<dbReference type="AlphaFoldDB" id="A0A7X3MMW1"/>
<evidence type="ECO:0000259" key="6">
    <source>
        <dbReference type="SMART" id="SM00849"/>
    </source>
</evidence>
<reference evidence="7 8" key="2">
    <citation type="submission" date="2020-01" db="EMBL/GenBank/DDBJ databases">
        <title>Microvirga sp. nov., an arsenate reduction bacterium isolated from Tibet hotspring sediments.</title>
        <authorList>
            <person name="Xian W.-D."/>
            <person name="Li W.-J."/>
        </authorList>
    </citation>
    <scope>NUCLEOTIDE SEQUENCE [LARGE SCALE GENOMIC DNA]</scope>
    <source>
        <strain evidence="7 8">KCTC 23863</strain>
    </source>
</reference>
<dbReference type="GO" id="GO:0046872">
    <property type="term" value="F:metal ion binding"/>
    <property type="evidence" value="ECO:0007669"/>
    <property type="project" value="UniProtKB-KW"/>
</dbReference>
<dbReference type="Pfam" id="PF00753">
    <property type="entry name" value="Lactamase_B"/>
    <property type="match status" value="1"/>
</dbReference>
<dbReference type="Proteomes" id="UP000436483">
    <property type="component" value="Unassembled WGS sequence"/>
</dbReference>
<dbReference type="Gene3D" id="3.60.15.10">
    <property type="entry name" value="Ribonuclease Z/Hydroxyacylglutathione hydrolase-like"/>
    <property type="match status" value="1"/>
</dbReference>
<dbReference type="CDD" id="cd07720">
    <property type="entry name" value="OPHC2-like_MBL-fold"/>
    <property type="match status" value="1"/>
</dbReference>
<keyword evidence="2" id="KW-0479">Metal-binding</keyword>
<evidence type="ECO:0000256" key="5">
    <source>
        <dbReference type="SAM" id="SignalP"/>
    </source>
</evidence>
<keyword evidence="4" id="KW-0862">Zinc</keyword>